<reference evidence="3" key="1">
    <citation type="submission" date="2022-01" db="EMBL/GenBank/DDBJ databases">
        <authorList>
            <person name="Braso-Vives M."/>
        </authorList>
    </citation>
    <scope>NUCLEOTIDE SEQUENCE</scope>
</reference>
<evidence type="ECO:0000313" key="3">
    <source>
        <dbReference type="EMBL" id="CAH1233524.1"/>
    </source>
</evidence>
<dbReference type="SUPFAM" id="SSF55136">
    <property type="entry name" value="Probable bacterial effector-binding domain"/>
    <property type="match status" value="3"/>
</dbReference>
<dbReference type="PANTHER" id="PTHR11220">
    <property type="entry name" value="HEME-BINDING PROTEIN-RELATED"/>
    <property type="match status" value="1"/>
</dbReference>
<dbReference type="InterPro" id="IPR011256">
    <property type="entry name" value="Reg_factor_effector_dom_sf"/>
</dbReference>
<evidence type="ECO:0000256" key="2">
    <source>
        <dbReference type="SAM" id="SignalP"/>
    </source>
</evidence>
<evidence type="ECO:0000256" key="1">
    <source>
        <dbReference type="ARBA" id="ARBA00009817"/>
    </source>
</evidence>
<dbReference type="AlphaFoldDB" id="A0A8J9YRE2"/>
<dbReference type="FunFam" id="3.20.80.10:FF:000002">
    <property type="entry name" value="Heme-binding protein 2"/>
    <property type="match status" value="1"/>
</dbReference>
<feature type="chain" id="PRO_5035431506" evidence="2">
    <location>
        <begin position="23"/>
        <end position="879"/>
    </location>
</feature>
<dbReference type="EMBL" id="OV696686">
    <property type="protein sequence ID" value="CAH1233524.1"/>
    <property type="molecule type" value="Genomic_DNA"/>
</dbReference>
<evidence type="ECO:0000313" key="4">
    <source>
        <dbReference type="Proteomes" id="UP000838412"/>
    </source>
</evidence>
<sequence>MRKLLFLFLGVVVVLLPAPTDSHCTKERCSVESKLQTCLCAETHYDVRRLHKSVWVSTTVWDLSLISGKVRAKRKLNKYLKGHNSEGLKISNQLPLVTQSYVPTDLREVTVSYPLPEELWNNPPMPKDPRVVLDVVPETIMYVRPFPAGFQGFVADREAKSFINTLTDHGEPIISKDDYYFIFQYGSDNPGTVKNEIAVFAINTILDEFYRDMEDYPLHLPTFLRGQEIKWSTEGASINVDLVRQECGTTFCTDPECPKYTVKKDSDGVETRKYGTLGTILFQGAPTCYAERTHQLTQPGIYQVLKENGLAAGRNFSRLSPLATRVAQKEPWRNGCSRYYYSVYALREAEAAQISTGTFNIQWGGRTMGEITKLTFGNLTVDVMCFGGYGEPDKSFAVGRRLSDHVAGKPTCRDALFIPEYNVQSRLFDRHNEVWISSPFYPGGPTQCYNTSNNDEEYTFNFDLPADWFNMPRMDPTQFRCFGFGTTDSKCPQYQLVQKFDHFWEFKLLNTRWVCTEAQSCGLREAQKKSLSRLLSYINGKNDAATTMETTLPILTVQKVRDFTTASCQKLVKQCFYLPTEHHENPPKPLDPKVYISDAVEKIEYYSTRYDVAQGESYEQVVGELLQNLFAEMGDLVGGFPITYHQDVVLDSYFHDEGKYIEILKKVSSELATFRTEDETETVINGSHPDCGVEPCLHHETVVDLDGFSQVKFPSAKWACIKVPECNNRGGRLAINAMVRYFGGYNAEEATMRDTTGIIRCLHKEEICSDPPCEELGLLCLPLPPEYQDKDAPAPVNEQITIEEDPIPELYIAKVEGAGLVLNSNARETVRSLAGALQKKEMTFQKDAVFRIAYGSFYNPMRNGAVYVGFRKISDDSSK</sequence>
<accession>A0A8J9YRE2</accession>
<dbReference type="FunFam" id="3.20.80.10:FF:000015">
    <property type="entry name" value="Heme-binding protein soul2"/>
    <property type="match status" value="1"/>
</dbReference>
<gene>
    <name evidence="3" type="primary">HEBP2</name>
    <name evidence="3" type="ORF">BLAG_LOCUS2273</name>
</gene>
<name>A0A8J9YRE2_BRALA</name>
<keyword evidence="4" id="KW-1185">Reference proteome</keyword>
<dbReference type="PANTHER" id="PTHR11220:SF1">
    <property type="entry name" value="HEME-BINDING PROTEIN 2"/>
    <property type="match status" value="1"/>
</dbReference>
<dbReference type="OrthoDB" id="6424451at2759"/>
<dbReference type="Pfam" id="PF04832">
    <property type="entry name" value="SOUL"/>
    <property type="match status" value="3"/>
</dbReference>
<dbReference type="Proteomes" id="UP000838412">
    <property type="component" value="Chromosome 1"/>
</dbReference>
<comment type="similarity">
    <text evidence="1">Belongs to the HEBP family.</text>
</comment>
<dbReference type="InterPro" id="IPR006917">
    <property type="entry name" value="SOUL_heme-bd"/>
</dbReference>
<proteinExistence type="inferred from homology"/>
<dbReference type="Gene3D" id="3.20.80.10">
    <property type="entry name" value="Regulatory factor, effector binding domain"/>
    <property type="match status" value="3"/>
</dbReference>
<keyword evidence="2" id="KW-0732">Signal</keyword>
<feature type="signal peptide" evidence="2">
    <location>
        <begin position="1"/>
        <end position="22"/>
    </location>
</feature>
<dbReference type="GO" id="GO:0020037">
    <property type="term" value="F:heme binding"/>
    <property type="evidence" value="ECO:0007669"/>
    <property type="project" value="TreeGrafter"/>
</dbReference>
<protein>
    <submittedName>
        <fullName evidence="3">HEBP2 protein</fullName>
    </submittedName>
</protein>
<organism evidence="3 4">
    <name type="scientific">Branchiostoma lanceolatum</name>
    <name type="common">Common lancelet</name>
    <name type="synonym">Amphioxus lanceolatum</name>
    <dbReference type="NCBI Taxonomy" id="7740"/>
    <lineage>
        <taxon>Eukaryota</taxon>
        <taxon>Metazoa</taxon>
        <taxon>Chordata</taxon>
        <taxon>Cephalochordata</taxon>
        <taxon>Leptocardii</taxon>
        <taxon>Amphioxiformes</taxon>
        <taxon>Branchiostomatidae</taxon>
        <taxon>Branchiostoma</taxon>
    </lineage>
</organism>